<dbReference type="eggNOG" id="arCOG02734">
    <property type="taxonomic scope" value="Archaea"/>
</dbReference>
<dbReference type="SUPFAM" id="SSF53146">
    <property type="entry name" value="Nitrogenase accessory factor-like"/>
    <property type="match status" value="1"/>
</dbReference>
<feature type="domain" description="Dinitrogenase iron-molybdenum cofactor biosynthesis" evidence="1">
    <location>
        <begin position="16"/>
        <end position="111"/>
    </location>
</feature>
<proteinExistence type="predicted"/>
<dbReference type="InterPro" id="IPR033913">
    <property type="entry name" value="MTH1175_dom"/>
</dbReference>
<evidence type="ECO:0000313" key="3">
    <source>
        <dbReference type="Proteomes" id="UP000007485"/>
    </source>
</evidence>
<accession>F0QYY7</accession>
<dbReference type="STRING" id="985053.VMUT_0051"/>
<dbReference type="PANTHER" id="PTHR33937:SF2">
    <property type="entry name" value="DINITROGENASE IRON-MOLYBDENUM COFACTOR BIOSYNTHESIS DOMAIN-CONTAINING PROTEIN"/>
    <property type="match status" value="1"/>
</dbReference>
<evidence type="ECO:0000313" key="2">
    <source>
        <dbReference type="EMBL" id="ADY00268.1"/>
    </source>
</evidence>
<dbReference type="Pfam" id="PF02579">
    <property type="entry name" value="Nitro_FeMo-Co"/>
    <property type="match status" value="1"/>
</dbReference>
<dbReference type="RefSeq" id="WP_013603432.1">
    <property type="nucleotide sequence ID" value="NC_015151.1"/>
</dbReference>
<organism evidence="2 3">
    <name type="scientific">Vulcanisaeta moutnovskia (strain 768-28)</name>
    <dbReference type="NCBI Taxonomy" id="985053"/>
    <lineage>
        <taxon>Archaea</taxon>
        <taxon>Thermoproteota</taxon>
        <taxon>Thermoprotei</taxon>
        <taxon>Thermoproteales</taxon>
        <taxon>Thermoproteaceae</taxon>
        <taxon>Vulcanisaeta</taxon>
    </lineage>
</organism>
<dbReference type="OrthoDB" id="31206at2157"/>
<keyword evidence="3" id="KW-1185">Reference proteome</keyword>
<dbReference type="EMBL" id="CP002529">
    <property type="protein sequence ID" value="ADY00268.1"/>
    <property type="molecule type" value="Genomic_DNA"/>
</dbReference>
<evidence type="ECO:0000259" key="1">
    <source>
        <dbReference type="Pfam" id="PF02579"/>
    </source>
</evidence>
<dbReference type="InterPro" id="IPR036105">
    <property type="entry name" value="DiNase_FeMo-co_biosyn_sf"/>
</dbReference>
<dbReference type="InterPro" id="IPR003731">
    <property type="entry name" value="Di-Nase_FeMo-co_biosynth"/>
</dbReference>
<dbReference type="KEGG" id="vmo:VMUT_0051"/>
<dbReference type="PANTHER" id="PTHR33937">
    <property type="entry name" value="IRON-MOLYBDENUM PROTEIN-RELATED-RELATED"/>
    <property type="match status" value="1"/>
</dbReference>
<dbReference type="GeneID" id="10287703"/>
<dbReference type="HOGENOM" id="CLU_104194_0_3_2"/>
<reference evidence="2 3" key="1">
    <citation type="journal article" date="2011" name="J. Bacteriol.">
        <title>Complete genome sequence of 'Vulcanisaeta moutnovskia' strain 768-28, a novel member of the hyperthermophilic crenarchaeal genus vulcanisaeta.</title>
        <authorList>
            <person name="Gumerov V.M."/>
            <person name="Mardanov A.V."/>
            <person name="Beletsky A.V."/>
            <person name="Prokofeva M.I."/>
            <person name="Bonch-Osmolovskaya E.A."/>
            <person name="Ravin N.V."/>
            <person name="Skryabin K.G."/>
        </authorList>
    </citation>
    <scope>NUCLEOTIDE SEQUENCE [LARGE SCALE GENOMIC DNA]</scope>
    <source>
        <strain evidence="2 3">768-28</strain>
    </source>
</reference>
<dbReference type="Proteomes" id="UP000007485">
    <property type="component" value="Chromosome"/>
</dbReference>
<dbReference type="CDD" id="cd00851">
    <property type="entry name" value="MTH1175"/>
    <property type="match status" value="1"/>
</dbReference>
<name>F0QYY7_VULM7</name>
<dbReference type="Gene3D" id="3.30.420.130">
    <property type="entry name" value="Dinitrogenase iron-molybdenum cofactor biosynthesis domain"/>
    <property type="match status" value="1"/>
</dbReference>
<gene>
    <name evidence="2" type="ordered locus">VMUT_0051</name>
</gene>
<dbReference type="InterPro" id="IPR051840">
    <property type="entry name" value="NifX/NifY_domain"/>
</dbReference>
<sequence length="125" mass="13724">MIIVIPVVESNGKYYLSPHFGKAPKYAFIEVKGKEFNIVDVVNNPVPPSIEGGGRGRAIADLIISKGAEAVIALEVGPGAFRFLKEANIRIYYYPPRRGLIPIEDALDAFINGKLEEGLEPREID</sequence>
<dbReference type="AlphaFoldDB" id="F0QYY7"/>
<protein>
    <submittedName>
        <fullName evidence="2">Dinitrogenase iron-molybdenum cofactor biosynthesis protein</fullName>
    </submittedName>
</protein>